<name>A0AAU9T4G9_THLAR</name>
<dbReference type="Gene3D" id="2.60.210.10">
    <property type="entry name" value="Apoptosis, Tumor Necrosis Factor Receptor Associated Protein 2, Chain A"/>
    <property type="match status" value="1"/>
</dbReference>
<dbReference type="PROSITE" id="PS50144">
    <property type="entry name" value="MATH"/>
    <property type="match status" value="1"/>
</dbReference>
<evidence type="ECO:0000256" key="2">
    <source>
        <dbReference type="SAM" id="Coils"/>
    </source>
</evidence>
<feature type="domain" description="MATH" evidence="3">
    <location>
        <begin position="14"/>
        <end position="139"/>
    </location>
</feature>
<dbReference type="InterPro" id="IPR002083">
    <property type="entry name" value="MATH/TRAF_dom"/>
</dbReference>
<dbReference type="SMART" id="SM00061">
    <property type="entry name" value="MATH"/>
    <property type="match status" value="1"/>
</dbReference>
<dbReference type="InterPro" id="IPR050804">
    <property type="entry name" value="MCC"/>
</dbReference>
<organism evidence="4 5">
    <name type="scientific">Thlaspi arvense</name>
    <name type="common">Field penny-cress</name>
    <dbReference type="NCBI Taxonomy" id="13288"/>
    <lineage>
        <taxon>Eukaryota</taxon>
        <taxon>Viridiplantae</taxon>
        <taxon>Streptophyta</taxon>
        <taxon>Embryophyta</taxon>
        <taxon>Tracheophyta</taxon>
        <taxon>Spermatophyta</taxon>
        <taxon>Magnoliopsida</taxon>
        <taxon>eudicotyledons</taxon>
        <taxon>Gunneridae</taxon>
        <taxon>Pentapetalae</taxon>
        <taxon>rosids</taxon>
        <taxon>malvids</taxon>
        <taxon>Brassicales</taxon>
        <taxon>Brassicaceae</taxon>
        <taxon>Thlaspideae</taxon>
        <taxon>Thlaspi</taxon>
    </lineage>
</organism>
<evidence type="ECO:0000259" key="3">
    <source>
        <dbReference type="PROSITE" id="PS50144"/>
    </source>
</evidence>
<dbReference type="PANTHER" id="PTHR46236:SF9">
    <property type="entry name" value="UBIQUITIN-SPECIFIC PROTEASE FAMILY C19-RELATED PROTEIN"/>
    <property type="match status" value="1"/>
</dbReference>
<evidence type="ECO:0000313" key="4">
    <source>
        <dbReference type="EMBL" id="CAH2079104.1"/>
    </source>
</evidence>
<dbReference type="Proteomes" id="UP000836841">
    <property type="component" value="Chromosome 7"/>
</dbReference>
<proteinExistence type="predicted"/>
<gene>
    <name evidence="4" type="ORF">TAV2_LOCUS25164</name>
</gene>
<sequence>FNYEEPSSVVNKVDNKFTWIIKNFSTLESDKIYSNPFVTGGCKWHLLAYPKGNKIDYLSLFLEVADHGSLPCGWRRHVLFRLSIVNQKSKKLSQLQVAKHWFDQKSPNFGFTTMIPLAELHANGGGFLVNGQVKIVAEIDVLEIKDEDEPQPMKKIKLEDDTQQLKESNEAVINGLEILQSQIEFVRSLFQKHPDVALEFRSKNSHLRTGYMNVLLSLTKKLCKSPRELSNDDISDVGAALVYMTEAGFKLDWLEKKLDEVKEKKKTEEACLAQLQEMEEELKPLKQKFVELKARMDKKKAELLEARTPLSLDL</sequence>
<dbReference type="Pfam" id="PF22486">
    <property type="entry name" value="MATH_2"/>
    <property type="match status" value="1"/>
</dbReference>
<protein>
    <recommendedName>
        <fullName evidence="3">MATH domain-containing protein</fullName>
    </recommendedName>
</protein>
<dbReference type="InterPro" id="IPR008974">
    <property type="entry name" value="TRAF-like"/>
</dbReference>
<dbReference type="PANTHER" id="PTHR46236">
    <property type="entry name" value="TRAF-LIKE SUPERFAMILY PROTEIN"/>
    <property type="match status" value="1"/>
</dbReference>
<feature type="coiled-coil region" evidence="2">
    <location>
        <begin position="251"/>
        <end position="302"/>
    </location>
</feature>
<feature type="non-terminal residue" evidence="4">
    <location>
        <position position="314"/>
    </location>
</feature>
<accession>A0AAU9T4G9</accession>
<reference evidence="4 5" key="1">
    <citation type="submission" date="2022-03" db="EMBL/GenBank/DDBJ databases">
        <authorList>
            <person name="Nunn A."/>
            <person name="Chopra R."/>
            <person name="Nunn A."/>
            <person name="Contreras Garrido A."/>
        </authorList>
    </citation>
    <scope>NUCLEOTIDE SEQUENCE [LARGE SCALE GENOMIC DNA]</scope>
</reference>
<keyword evidence="1 2" id="KW-0175">Coiled coil</keyword>
<evidence type="ECO:0000256" key="1">
    <source>
        <dbReference type="ARBA" id="ARBA00023054"/>
    </source>
</evidence>
<dbReference type="EMBL" id="OU466863">
    <property type="protein sequence ID" value="CAH2079104.1"/>
    <property type="molecule type" value="Genomic_DNA"/>
</dbReference>
<keyword evidence="5" id="KW-1185">Reference proteome</keyword>
<dbReference type="SUPFAM" id="SSF49599">
    <property type="entry name" value="TRAF domain-like"/>
    <property type="match status" value="1"/>
</dbReference>
<evidence type="ECO:0000313" key="5">
    <source>
        <dbReference type="Proteomes" id="UP000836841"/>
    </source>
</evidence>
<dbReference type="CDD" id="cd00121">
    <property type="entry name" value="MATH"/>
    <property type="match status" value="1"/>
</dbReference>
<dbReference type="AlphaFoldDB" id="A0AAU9T4G9"/>